<reference evidence="1 2" key="1">
    <citation type="submission" date="2022-05" db="EMBL/GenBank/DDBJ databases">
        <authorList>
            <consortium name="Genoscope - CEA"/>
            <person name="William W."/>
        </authorList>
    </citation>
    <scope>NUCLEOTIDE SEQUENCE [LARGE SCALE GENOMIC DNA]</scope>
</reference>
<keyword evidence="2" id="KW-1185">Reference proteome</keyword>
<evidence type="ECO:0000313" key="1">
    <source>
        <dbReference type="EMBL" id="CAH3169246.1"/>
    </source>
</evidence>
<dbReference type="EMBL" id="CALNXK010000149">
    <property type="protein sequence ID" value="CAH3169246.1"/>
    <property type="molecule type" value="Genomic_DNA"/>
</dbReference>
<comment type="caution">
    <text evidence="1">The sequence shown here is derived from an EMBL/GenBank/DDBJ whole genome shotgun (WGS) entry which is preliminary data.</text>
</comment>
<dbReference type="Proteomes" id="UP001159405">
    <property type="component" value="Unassembled WGS sequence"/>
</dbReference>
<protein>
    <submittedName>
        <fullName evidence="1">Uncharacterized protein</fullName>
    </submittedName>
</protein>
<proteinExistence type="predicted"/>
<accession>A0ABN8QWG0</accession>
<name>A0ABN8QWG0_9CNID</name>
<sequence>MRKAMRERDGLKEKCNKSRNSEYWENYQLIKNKINKHYGRIVLKDNGSVIREQRKVAETLNNFFTSLGRTEQSTSGAKLNPDVSRIQQNLTPKPLLSLRKTNSAKVKEAMIKIKAKKATGRDQSVPILKIYF</sequence>
<organism evidence="1 2">
    <name type="scientific">Porites lobata</name>
    <dbReference type="NCBI Taxonomy" id="104759"/>
    <lineage>
        <taxon>Eukaryota</taxon>
        <taxon>Metazoa</taxon>
        <taxon>Cnidaria</taxon>
        <taxon>Anthozoa</taxon>
        <taxon>Hexacorallia</taxon>
        <taxon>Scleractinia</taxon>
        <taxon>Fungiina</taxon>
        <taxon>Poritidae</taxon>
        <taxon>Porites</taxon>
    </lineage>
</organism>
<evidence type="ECO:0000313" key="2">
    <source>
        <dbReference type="Proteomes" id="UP001159405"/>
    </source>
</evidence>
<gene>
    <name evidence="1" type="ORF">PLOB_00009764</name>
</gene>